<dbReference type="Pfam" id="PF13181">
    <property type="entry name" value="TPR_8"/>
    <property type="match status" value="1"/>
</dbReference>
<feature type="domain" description="Glycosyl transferase family 1" evidence="4">
    <location>
        <begin position="1080"/>
        <end position="1224"/>
    </location>
</feature>
<dbReference type="PANTHER" id="PTHR44943:SF8">
    <property type="entry name" value="TPR REPEAT-CONTAINING PROTEIN MJ0263"/>
    <property type="match status" value="1"/>
</dbReference>
<dbReference type="Pfam" id="PF00535">
    <property type="entry name" value="Glycos_transf_2"/>
    <property type="match status" value="1"/>
</dbReference>
<evidence type="ECO:0000256" key="3">
    <source>
        <dbReference type="PROSITE-ProRule" id="PRU00339"/>
    </source>
</evidence>
<dbReference type="SUPFAM" id="SSF53756">
    <property type="entry name" value="UDP-Glycosyltransferase/glycogen phosphorylase"/>
    <property type="match status" value="1"/>
</dbReference>
<feature type="repeat" description="TPR" evidence="3">
    <location>
        <begin position="6"/>
        <end position="39"/>
    </location>
</feature>
<accession>A0A3N6RNW6</accession>
<dbReference type="Pfam" id="PF13432">
    <property type="entry name" value="TPR_16"/>
    <property type="match status" value="1"/>
</dbReference>
<comment type="caution">
    <text evidence="6">The sequence shown here is derived from an EMBL/GenBank/DDBJ whole genome shotgun (WGS) entry which is preliminary data.</text>
</comment>
<feature type="repeat" description="TPR" evidence="3">
    <location>
        <begin position="108"/>
        <end position="141"/>
    </location>
</feature>
<dbReference type="Proteomes" id="UP000269154">
    <property type="component" value="Unassembled WGS sequence"/>
</dbReference>
<dbReference type="InterPro" id="IPR051685">
    <property type="entry name" value="Ycf3/AcsC/BcsC/TPR_MFPF"/>
</dbReference>
<dbReference type="SUPFAM" id="SSF53448">
    <property type="entry name" value="Nucleotide-diphospho-sugar transferases"/>
    <property type="match status" value="1"/>
</dbReference>
<name>A0A3N6RNW6_9CYAN</name>
<dbReference type="SUPFAM" id="SSF48452">
    <property type="entry name" value="TPR-like"/>
    <property type="match status" value="2"/>
</dbReference>
<feature type="domain" description="Glycosyltransferase 2-like" evidence="5">
    <location>
        <begin position="594"/>
        <end position="769"/>
    </location>
</feature>
<evidence type="ECO:0000256" key="1">
    <source>
        <dbReference type="ARBA" id="ARBA00022737"/>
    </source>
</evidence>
<evidence type="ECO:0000259" key="5">
    <source>
        <dbReference type="Pfam" id="PF00535"/>
    </source>
</evidence>
<keyword evidence="1" id="KW-0677">Repeat</keyword>
<dbReference type="OrthoDB" id="9771846at2"/>
<proteinExistence type="predicted"/>
<evidence type="ECO:0000313" key="6">
    <source>
        <dbReference type="EMBL" id="RQH52027.1"/>
    </source>
</evidence>
<dbReference type="InterPro" id="IPR001173">
    <property type="entry name" value="Glyco_trans_2-like"/>
</dbReference>
<evidence type="ECO:0000256" key="2">
    <source>
        <dbReference type="ARBA" id="ARBA00022803"/>
    </source>
</evidence>
<sequence length="1248" mass="143908">MNVKQAKIYFSLGKALAKKREWKEAIAAYRQAIEREQNFADAYHFLGDALVETGDQTEAINVYKKAVEINPELWEVYHKLGNLLPEIGELEEAIINYHKSIELKSDFCWSYNNLGDVLVKLEKWEEAVSAYRRAIELNPDFAWTYDNLGDVLVKLGNWEEAIATYRQFMEIQPNFSPKVEEKFNQALHQQVKGRLEQALSCYRQAIEKDPTDVESYQKALEIKPDDAELYIGLGNAWYDKREYQKAFDAYQKALQIQPNLVKIEENAIVFAACQQALKIHSGVLKIEVENSKLSHTETTTENWQKYRNLAQEKIATENQEETVAIDEKLISLIYEECIGNCIKGWIFKQQGSTKILTINLYIDRRNINQIICNDYNKSKINDLEKGKYGFEFTIPDEYLDGKEHKLEIKSLDNQQIILHRNFSLQIKGNIDVVNSTRIEGWIVDINSPHNSLELDVYVNGLKYQSIVANLQRDDVGEIFGFSKLGFFVNLSEERLRGSEIVFTLKDSYLPILNTPIMVISQEAKTNTISLLNQKVSGFDFLTDGEKQWLTKFVFPNFKNFTRHQQKNEQQLFNGKTYHQLSWWRSVKQEASLNVIVPVYRNLKVTQQCLERVIQSKRNRPYKITVINDCSPELEIHTYLDELANSGQIKLIKHPENEGFVKSVNNGMMSDTQSDVVLLNSDAYVTDYWLDYLREAVYKEERIATATPFSNNATIFSYPINCQETEDIPKDLTLEELAQICRQVNQNVTIEVPSGHGFCLYIRRDALREVGYFDAETWGKGYGEEVDWCQRALDLGWRHIAATGVFIQHVGSQSFVGDKINLINRSMKLIAEKYPEYDLVIQEFIKSDIFATARRNIDLERLRRCGDRFILMINHNLGGGTEKYLQDLVYILDSENIKSLILKPDAESKDWVELTYPKLDLLARYNLNNDGKTLIQDLQNLGVFHVHIHHTIGFSKNFLDKLLKELALNYDVTLHDYASICPRVSLSQGEGKYCQEPPIQVCELCIEEHGAHNSLQKLYEEIDSMEIWRSNSENFLKGARKIFVPSQDMTTRMSKYFPELEFTLRYHPEVRKTITLHSQNDDESSIKIGLIGGISEIKGLNTLYDCASYAAKIKKEIEFIVIGTTAKNNLFEKLSNVTIYGSYKQEELNELISKSKLDFAAFFSTWPETYCYTLSEALENGLYPFAFDIGAVGERVRKLGVGYLIEPNVNVASLVEALYSFASQCREQEDTVNIGNYYSQSFLNSYYLF</sequence>
<protein>
    <submittedName>
        <fullName evidence="6">Tetratricopeptide repeat protein</fullName>
    </submittedName>
</protein>
<keyword evidence="2 3" id="KW-0802">TPR repeat</keyword>
<dbReference type="InterPro" id="IPR019734">
    <property type="entry name" value="TPR_rpt"/>
</dbReference>
<reference evidence="6 7" key="1">
    <citation type="journal article" date="2018" name="ACS Chem. Biol.">
        <title>Ketoreductase domain dysfunction expands chemodiversity: malyngamide biosynthesis in the cyanobacterium Okeania hirsuta.</title>
        <authorList>
            <person name="Moss N.A."/>
            <person name="Leao T."/>
            <person name="Rankin M."/>
            <person name="McCullough T.M."/>
            <person name="Qu P."/>
            <person name="Korobeynikov A."/>
            <person name="Smith J.L."/>
            <person name="Gerwick L."/>
            <person name="Gerwick W.H."/>
        </authorList>
    </citation>
    <scope>NUCLEOTIDE SEQUENCE [LARGE SCALE GENOMIC DNA]</scope>
    <source>
        <strain evidence="6 7">PAB10Feb10-1</strain>
    </source>
</reference>
<feature type="repeat" description="TPR" evidence="3">
    <location>
        <begin position="142"/>
        <end position="175"/>
    </location>
</feature>
<keyword evidence="7" id="KW-1185">Reference proteome</keyword>
<dbReference type="RefSeq" id="WP_124154303.1">
    <property type="nucleotide sequence ID" value="NZ_CAWOLW010000079.1"/>
</dbReference>
<feature type="repeat" description="TPR" evidence="3">
    <location>
        <begin position="40"/>
        <end position="73"/>
    </location>
</feature>
<dbReference type="SMART" id="SM00028">
    <property type="entry name" value="TPR"/>
    <property type="match status" value="7"/>
</dbReference>
<feature type="repeat" description="TPR" evidence="3">
    <location>
        <begin position="227"/>
        <end position="260"/>
    </location>
</feature>
<dbReference type="Gene3D" id="3.90.550.10">
    <property type="entry name" value="Spore Coat Polysaccharide Biosynthesis Protein SpsA, Chain A"/>
    <property type="match status" value="1"/>
</dbReference>
<dbReference type="InterPro" id="IPR029044">
    <property type="entry name" value="Nucleotide-diphossugar_trans"/>
</dbReference>
<gene>
    <name evidence="6" type="ORF">D5R40_05095</name>
</gene>
<dbReference type="EMBL" id="RCBY01000017">
    <property type="protein sequence ID" value="RQH52027.1"/>
    <property type="molecule type" value="Genomic_DNA"/>
</dbReference>
<feature type="repeat" description="TPR" evidence="3">
    <location>
        <begin position="74"/>
        <end position="107"/>
    </location>
</feature>
<dbReference type="InterPro" id="IPR011990">
    <property type="entry name" value="TPR-like_helical_dom_sf"/>
</dbReference>
<dbReference type="InterPro" id="IPR001296">
    <property type="entry name" value="Glyco_trans_1"/>
</dbReference>
<feature type="repeat" description="TPR" evidence="3">
    <location>
        <begin position="179"/>
        <end position="212"/>
    </location>
</feature>
<evidence type="ECO:0000313" key="7">
    <source>
        <dbReference type="Proteomes" id="UP000269154"/>
    </source>
</evidence>
<dbReference type="GO" id="GO:0016757">
    <property type="term" value="F:glycosyltransferase activity"/>
    <property type="evidence" value="ECO:0007669"/>
    <property type="project" value="InterPro"/>
</dbReference>
<dbReference type="AlphaFoldDB" id="A0A3N6RNW6"/>
<dbReference type="Pfam" id="PF13414">
    <property type="entry name" value="TPR_11"/>
    <property type="match status" value="2"/>
</dbReference>
<dbReference type="Pfam" id="PF00534">
    <property type="entry name" value="Glycos_transf_1"/>
    <property type="match status" value="1"/>
</dbReference>
<evidence type="ECO:0000259" key="4">
    <source>
        <dbReference type="Pfam" id="PF00534"/>
    </source>
</evidence>
<organism evidence="6 7">
    <name type="scientific">Okeania hirsuta</name>
    <dbReference type="NCBI Taxonomy" id="1458930"/>
    <lineage>
        <taxon>Bacteria</taxon>
        <taxon>Bacillati</taxon>
        <taxon>Cyanobacteriota</taxon>
        <taxon>Cyanophyceae</taxon>
        <taxon>Oscillatoriophycideae</taxon>
        <taxon>Oscillatoriales</taxon>
        <taxon>Microcoleaceae</taxon>
        <taxon>Okeania</taxon>
    </lineage>
</organism>
<dbReference type="Gene3D" id="3.40.50.2000">
    <property type="entry name" value="Glycogen Phosphorylase B"/>
    <property type="match status" value="1"/>
</dbReference>
<dbReference type="Gene3D" id="1.25.40.10">
    <property type="entry name" value="Tetratricopeptide repeat domain"/>
    <property type="match status" value="2"/>
</dbReference>
<dbReference type="PROSITE" id="PS50005">
    <property type="entry name" value="TPR"/>
    <property type="match status" value="7"/>
</dbReference>
<dbReference type="PROSITE" id="PS50293">
    <property type="entry name" value="TPR_REGION"/>
    <property type="match status" value="4"/>
</dbReference>
<dbReference type="PANTHER" id="PTHR44943">
    <property type="entry name" value="CELLULOSE SYNTHASE OPERON PROTEIN C"/>
    <property type="match status" value="1"/>
</dbReference>